<feature type="compositionally biased region" description="Polar residues" evidence="1">
    <location>
        <begin position="189"/>
        <end position="203"/>
    </location>
</feature>
<evidence type="ECO:0000313" key="3">
    <source>
        <dbReference type="Proteomes" id="UP000284706"/>
    </source>
</evidence>
<dbReference type="Proteomes" id="UP000284706">
    <property type="component" value="Unassembled WGS sequence"/>
</dbReference>
<proteinExistence type="predicted"/>
<dbReference type="AlphaFoldDB" id="A0A409WR36"/>
<gene>
    <name evidence="2" type="ORF">CVT26_003528</name>
</gene>
<evidence type="ECO:0000256" key="1">
    <source>
        <dbReference type="SAM" id="MobiDB-lite"/>
    </source>
</evidence>
<reference evidence="2 3" key="1">
    <citation type="journal article" date="2018" name="Evol. Lett.">
        <title>Horizontal gene cluster transfer increased hallucinogenic mushroom diversity.</title>
        <authorList>
            <person name="Reynolds H.T."/>
            <person name="Vijayakumar V."/>
            <person name="Gluck-Thaler E."/>
            <person name="Korotkin H.B."/>
            <person name="Matheny P.B."/>
            <person name="Slot J.C."/>
        </authorList>
    </citation>
    <scope>NUCLEOTIDE SEQUENCE [LARGE SCALE GENOMIC DNA]</scope>
    <source>
        <strain evidence="2 3">SRW20</strain>
    </source>
</reference>
<comment type="caution">
    <text evidence="2">The sequence shown here is derived from an EMBL/GenBank/DDBJ whole genome shotgun (WGS) entry which is preliminary data.</text>
</comment>
<accession>A0A409WR36</accession>
<name>A0A409WR36_9AGAR</name>
<protein>
    <submittedName>
        <fullName evidence="2">Uncharacterized protein</fullName>
    </submittedName>
</protein>
<keyword evidence="3" id="KW-1185">Reference proteome</keyword>
<organism evidence="2 3">
    <name type="scientific">Gymnopilus dilepis</name>
    <dbReference type="NCBI Taxonomy" id="231916"/>
    <lineage>
        <taxon>Eukaryota</taxon>
        <taxon>Fungi</taxon>
        <taxon>Dikarya</taxon>
        <taxon>Basidiomycota</taxon>
        <taxon>Agaricomycotina</taxon>
        <taxon>Agaricomycetes</taxon>
        <taxon>Agaricomycetidae</taxon>
        <taxon>Agaricales</taxon>
        <taxon>Agaricineae</taxon>
        <taxon>Hymenogastraceae</taxon>
        <taxon>Gymnopilus</taxon>
    </lineage>
</organism>
<feature type="region of interest" description="Disordered" evidence="1">
    <location>
        <begin position="180"/>
        <end position="221"/>
    </location>
</feature>
<sequence>MSRIPAQSFPNPSEYLPRNPASTKGLFFRALSKFKEDVPSNDNDYAKIMADREEKAKTFERIIEVFALVVENIEAQTNNQLRNQVNSQLNRIHAIVQEFANAKGSFSDQKYNAVVAEYMEAKSFYEVRSSTTAARLQACLDEQWAMIMSALAINLNNPAAFRQRDMKRIKRSLSLSSLRNANPDVPSSVRGSSEYGTEMSHGTTGSGGPDVPLSPRSFWST</sequence>
<dbReference type="InParanoid" id="A0A409WR36"/>
<evidence type="ECO:0000313" key="2">
    <source>
        <dbReference type="EMBL" id="PPQ80957.1"/>
    </source>
</evidence>
<dbReference type="EMBL" id="NHYE01004914">
    <property type="protein sequence ID" value="PPQ80957.1"/>
    <property type="molecule type" value="Genomic_DNA"/>
</dbReference>